<feature type="transmembrane region" description="Helical" evidence="6">
    <location>
        <begin position="257"/>
        <end position="281"/>
    </location>
</feature>
<sequence>MTDTKDEKTATSLEPDYSSTSYEQDFEFGKSGYDVDRSKGSTAFYAYYNVVCIVAGTGLLGLPASLRQGGWAGLVMVLLAWWMSSYTAVIIQKCMYKGKNKRLASFKEIATEAFGPIGGWVSFFFTSWIYLGTPILYIVLSAGNLNQICAGTAGEIGTIPWTIIWCAAIGIPYIFLKSMNNVAWTSAVGIVAIMACILITIVLAGIDAPNQLDTTVHDNVIWDGFPIALATISFSFGGNVVYPNVEGSMKNPKKWPITVIAGLSTCAVMYLAIAICGYYVYGRDVVSPIYNSTPDGAAKTVAIVLITFNILVSAPILLVSFALDVEDMMNVTVERLGKKKEFIIRFFLRTGIIVFCGVIGILLPFFDLLMSLIGAFANCAVILVFPVLFYLRLTGFRNKSIFLHLWHFLIILVGLVGLIFGTWTAIEDIIDVFADGYEYKI</sequence>
<evidence type="ECO:0000313" key="9">
    <source>
        <dbReference type="Proteomes" id="UP001209540"/>
    </source>
</evidence>
<evidence type="ECO:0000256" key="3">
    <source>
        <dbReference type="ARBA" id="ARBA00022692"/>
    </source>
</evidence>
<feature type="transmembrane region" description="Helical" evidence="6">
    <location>
        <begin position="405"/>
        <end position="426"/>
    </location>
</feature>
<feature type="transmembrane region" description="Helical" evidence="6">
    <location>
        <begin position="372"/>
        <end position="393"/>
    </location>
</feature>
<feature type="transmembrane region" description="Helical" evidence="6">
    <location>
        <begin position="301"/>
        <end position="325"/>
    </location>
</feature>
<reference evidence="8" key="1">
    <citation type="journal article" date="2022" name="IScience">
        <title>Evolution of zygomycete secretomes and the origins of terrestrial fungal ecologies.</title>
        <authorList>
            <person name="Chang Y."/>
            <person name="Wang Y."/>
            <person name="Mondo S."/>
            <person name="Ahrendt S."/>
            <person name="Andreopoulos W."/>
            <person name="Barry K."/>
            <person name="Beard J."/>
            <person name="Benny G.L."/>
            <person name="Blankenship S."/>
            <person name="Bonito G."/>
            <person name="Cuomo C."/>
            <person name="Desiro A."/>
            <person name="Gervers K.A."/>
            <person name="Hundley H."/>
            <person name="Kuo A."/>
            <person name="LaButti K."/>
            <person name="Lang B.F."/>
            <person name="Lipzen A."/>
            <person name="O'Donnell K."/>
            <person name="Pangilinan J."/>
            <person name="Reynolds N."/>
            <person name="Sandor L."/>
            <person name="Smith M.E."/>
            <person name="Tsang A."/>
            <person name="Grigoriev I.V."/>
            <person name="Stajich J.E."/>
            <person name="Spatafora J.W."/>
        </authorList>
    </citation>
    <scope>NUCLEOTIDE SEQUENCE</scope>
    <source>
        <strain evidence="8">RSA 2281</strain>
    </source>
</reference>
<dbReference type="PANTHER" id="PTHR22950">
    <property type="entry name" value="AMINO ACID TRANSPORTER"/>
    <property type="match status" value="1"/>
</dbReference>
<proteinExistence type="inferred from homology"/>
<name>A0AAD5PJ07_9FUNG</name>
<feature type="transmembrane region" description="Helical" evidence="6">
    <location>
        <begin position="70"/>
        <end position="92"/>
    </location>
</feature>
<organism evidence="8 9">
    <name type="scientific">Phascolomyces articulosus</name>
    <dbReference type="NCBI Taxonomy" id="60185"/>
    <lineage>
        <taxon>Eukaryota</taxon>
        <taxon>Fungi</taxon>
        <taxon>Fungi incertae sedis</taxon>
        <taxon>Mucoromycota</taxon>
        <taxon>Mucoromycotina</taxon>
        <taxon>Mucoromycetes</taxon>
        <taxon>Mucorales</taxon>
        <taxon>Lichtheimiaceae</taxon>
        <taxon>Phascolomyces</taxon>
    </lineage>
</organism>
<evidence type="ECO:0000256" key="6">
    <source>
        <dbReference type="SAM" id="Phobius"/>
    </source>
</evidence>
<keyword evidence="9" id="KW-1185">Reference proteome</keyword>
<evidence type="ECO:0000256" key="1">
    <source>
        <dbReference type="ARBA" id="ARBA00004141"/>
    </source>
</evidence>
<gene>
    <name evidence="8" type="ORF">BDA99DRAFT_476888</name>
</gene>
<feature type="transmembrane region" description="Helical" evidence="6">
    <location>
        <begin position="346"/>
        <end position="366"/>
    </location>
</feature>
<dbReference type="EMBL" id="JAIXMP010000005">
    <property type="protein sequence ID" value="KAI9272658.1"/>
    <property type="molecule type" value="Genomic_DNA"/>
</dbReference>
<dbReference type="GO" id="GO:0005774">
    <property type="term" value="C:vacuolar membrane"/>
    <property type="evidence" value="ECO:0007669"/>
    <property type="project" value="TreeGrafter"/>
</dbReference>
<protein>
    <submittedName>
        <fullName evidence="8">Transmembrane amino acid transporter protein-domain-containing protein</fullName>
    </submittedName>
</protein>
<evidence type="ECO:0000256" key="5">
    <source>
        <dbReference type="ARBA" id="ARBA00023136"/>
    </source>
</evidence>
<dbReference type="Pfam" id="PF01490">
    <property type="entry name" value="Aa_trans"/>
    <property type="match status" value="1"/>
</dbReference>
<comment type="caution">
    <text evidence="8">The sequence shown here is derived from an EMBL/GenBank/DDBJ whole genome shotgun (WGS) entry which is preliminary data.</text>
</comment>
<keyword evidence="3 6" id="KW-0812">Transmembrane</keyword>
<dbReference type="AlphaFoldDB" id="A0AAD5PJ07"/>
<feature type="transmembrane region" description="Helical" evidence="6">
    <location>
        <begin position="159"/>
        <end position="176"/>
    </location>
</feature>
<feature type="transmembrane region" description="Helical" evidence="6">
    <location>
        <begin position="226"/>
        <end position="245"/>
    </location>
</feature>
<evidence type="ECO:0000256" key="4">
    <source>
        <dbReference type="ARBA" id="ARBA00022989"/>
    </source>
</evidence>
<evidence type="ECO:0000256" key="2">
    <source>
        <dbReference type="ARBA" id="ARBA00008066"/>
    </source>
</evidence>
<evidence type="ECO:0000313" key="8">
    <source>
        <dbReference type="EMBL" id="KAI9272658.1"/>
    </source>
</evidence>
<reference evidence="8" key="2">
    <citation type="submission" date="2023-02" db="EMBL/GenBank/DDBJ databases">
        <authorList>
            <consortium name="DOE Joint Genome Institute"/>
            <person name="Mondo S.J."/>
            <person name="Chang Y."/>
            <person name="Wang Y."/>
            <person name="Ahrendt S."/>
            <person name="Andreopoulos W."/>
            <person name="Barry K."/>
            <person name="Beard J."/>
            <person name="Benny G.L."/>
            <person name="Blankenship S."/>
            <person name="Bonito G."/>
            <person name="Cuomo C."/>
            <person name="Desiro A."/>
            <person name="Gervers K.A."/>
            <person name="Hundley H."/>
            <person name="Kuo A."/>
            <person name="LaButti K."/>
            <person name="Lang B.F."/>
            <person name="Lipzen A."/>
            <person name="O'Donnell K."/>
            <person name="Pangilinan J."/>
            <person name="Reynolds N."/>
            <person name="Sandor L."/>
            <person name="Smith M.W."/>
            <person name="Tsang A."/>
            <person name="Grigoriev I.V."/>
            <person name="Stajich J.E."/>
            <person name="Spatafora J.W."/>
        </authorList>
    </citation>
    <scope>NUCLEOTIDE SEQUENCE</scope>
    <source>
        <strain evidence="8">RSA 2281</strain>
    </source>
</reference>
<accession>A0AAD5PJ07</accession>
<feature type="domain" description="Amino acid transporter transmembrane" evidence="7">
    <location>
        <begin position="40"/>
        <end position="426"/>
    </location>
</feature>
<dbReference type="Gene3D" id="1.20.1740.10">
    <property type="entry name" value="Amino acid/polyamine transporter I"/>
    <property type="match status" value="1"/>
</dbReference>
<feature type="transmembrane region" description="Helical" evidence="6">
    <location>
        <begin position="183"/>
        <end position="206"/>
    </location>
</feature>
<feature type="transmembrane region" description="Helical" evidence="6">
    <location>
        <begin position="113"/>
        <end position="139"/>
    </location>
</feature>
<comment type="similarity">
    <text evidence="2">Belongs to the amino acid/polyamine transporter 2 family.</text>
</comment>
<comment type="subcellular location">
    <subcellularLocation>
        <location evidence="1">Membrane</location>
        <topology evidence="1">Multi-pass membrane protein</topology>
    </subcellularLocation>
</comment>
<dbReference type="InterPro" id="IPR013057">
    <property type="entry name" value="AA_transpt_TM"/>
</dbReference>
<dbReference type="Proteomes" id="UP001209540">
    <property type="component" value="Unassembled WGS sequence"/>
</dbReference>
<evidence type="ECO:0000259" key="7">
    <source>
        <dbReference type="Pfam" id="PF01490"/>
    </source>
</evidence>
<keyword evidence="5 6" id="KW-0472">Membrane</keyword>
<dbReference type="PANTHER" id="PTHR22950:SF349">
    <property type="entry name" value="AMINO ACID TRANSPORTER TRANSMEMBRANE DOMAIN-CONTAINING PROTEIN"/>
    <property type="match status" value="1"/>
</dbReference>
<feature type="transmembrane region" description="Helical" evidence="6">
    <location>
        <begin position="45"/>
        <end position="64"/>
    </location>
</feature>
<keyword evidence="4 6" id="KW-1133">Transmembrane helix</keyword>
<dbReference type="GO" id="GO:0015179">
    <property type="term" value="F:L-amino acid transmembrane transporter activity"/>
    <property type="evidence" value="ECO:0007669"/>
    <property type="project" value="TreeGrafter"/>
</dbReference>